<feature type="region of interest" description="Disordered" evidence="4">
    <location>
        <begin position="287"/>
        <end position="317"/>
    </location>
</feature>
<feature type="domain" description="FAD/NAD(P)-binding" evidence="5">
    <location>
        <begin position="16"/>
        <end position="225"/>
    </location>
</feature>
<evidence type="ECO:0000259" key="5">
    <source>
        <dbReference type="Pfam" id="PF07992"/>
    </source>
</evidence>
<dbReference type="PANTHER" id="PTHR43429">
    <property type="entry name" value="PYRIDINE NUCLEOTIDE-DISULFIDE OXIDOREDUCTASE DOMAIN-CONTAINING"/>
    <property type="match status" value="1"/>
</dbReference>
<keyword evidence="2" id="KW-0285">Flavoprotein</keyword>
<evidence type="ECO:0000313" key="6">
    <source>
        <dbReference type="EMBL" id="GLI69045.1"/>
    </source>
</evidence>
<evidence type="ECO:0000256" key="4">
    <source>
        <dbReference type="SAM" id="MobiDB-lite"/>
    </source>
</evidence>
<feature type="domain" description="FAD/NAD(P)-binding" evidence="5">
    <location>
        <begin position="469"/>
        <end position="552"/>
    </location>
</feature>
<feature type="region of interest" description="Disordered" evidence="4">
    <location>
        <begin position="226"/>
        <end position="246"/>
    </location>
</feature>
<sequence>TETRTIDPKAYPKSMRHVVIGAGVAGVSCALELARCLQHEPHRDDEPRNQGSPAGVANAAFSTDQENVLLQPPGFAGTTSETDEIILVSSSSVIKGVREVARLSQLVEELQLVETPLKEWAAGAGGRLKVVRGAAAGLDLQDRVLQLEGGGALRYDKLCLCTGARPQELQVPGADHPAVMTLRDTDSVQELSHRLRSCRRLLLVGNGGIALELAGELLQLRSRAPLHHPHRNTPNTSAPMGPTMENTEVQPPELVWVLKHGHVGDAFFDLDAAHFLLHERLQSAAGQDAAQLDPAPPGSSPISTRTVNSDTAPAGIIGSGSRLEQQLEDAAGGRVGSGLRGHAAGPGWTQELLRGLVVAHDERVENEGGGTSGCASVSGGVELRRQRDPAQTATSSGGGVAGIAGRGFPNLRLVLEFSSTVSRIDTGGTNADAAAHGDCMEEARGTEGSSGTAVPASAPSPPGGAPWPLHVTLSSGKVYGADLVVCGIGVIPATEWLPPALTRAPDGGLAVDRYMRTSDPHVFAAGDCCTADWPDGSPTWFQMRLWTQARLMGTFAAHCMLGRVDEVASGFNFELFTHVTRFLGTKVVFLGLYNGQRLEHEPAKDIQLFSRVARAADGSGSTFVRVLMLRGRMQGAVLIGETELEEALENVILDGLDLSAYGPHILDEDFELDHVFD</sequence>
<evidence type="ECO:0000313" key="7">
    <source>
        <dbReference type="Proteomes" id="UP001165090"/>
    </source>
</evidence>
<dbReference type="Gene3D" id="3.50.50.60">
    <property type="entry name" value="FAD/NAD(P)-binding domain"/>
    <property type="match status" value="4"/>
</dbReference>
<protein>
    <recommendedName>
        <fullName evidence="5">FAD/NAD(P)-binding domain-containing protein</fullName>
    </recommendedName>
</protein>
<feature type="region of interest" description="Disordered" evidence="4">
    <location>
        <begin position="442"/>
        <end position="462"/>
    </location>
</feature>
<comment type="caution">
    <text evidence="6">The sequence shown here is derived from an EMBL/GenBank/DDBJ whole genome shotgun (WGS) entry which is preliminary data.</text>
</comment>
<feature type="compositionally biased region" description="Polar residues" evidence="4">
    <location>
        <begin position="300"/>
        <end position="311"/>
    </location>
</feature>
<gene>
    <name evidence="6" type="ORF">VaNZ11_013587</name>
</gene>
<dbReference type="PRINTS" id="PR00411">
    <property type="entry name" value="PNDRDTASEI"/>
</dbReference>
<evidence type="ECO:0000256" key="3">
    <source>
        <dbReference type="ARBA" id="ARBA00022827"/>
    </source>
</evidence>
<dbReference type="SUPFAM" id="SSF51905">
    <property type="entry name" value="FAD/NAD(P)-binding domain"/>
    <property type="match status" value="2"/>
</dbReference>
<dbReference type="Pfam" id="PF07992">
    <property type="entry name" value="Pyr_redox_2"/>
    <property type="match status" value="2"/>
</dbReference>
<dbReference type="PANTHER" id="PTHR43429:SF2">
    <property type="entry name" value="PYRIDINE NUCLEOTIDE-DISULFIDE OXIDOREDUCTASE DOMAIN-CONTAINING PROTEIN 1"/>
    <property type="match status" value="1"/>
</dbReference>
<dbReference type="InterPro" id="IPR023753">
    <property type="entry name" value="FAD/NAD-binding_dom"/>
</dbReference>
<dbReference type="InterPro" id="IPR050260">
    <property type="entry name" value="FAD-bd_OxRdtase"/>
</dbReference>
<dbReference type="InterPro" id="IPR036188">
    <property type="entry name" value="FAD/NAD-bd_sf"/>
</dbReference>
<organism evidence="6 7">
    <name type="scientific">Volvox africanus</name>
    <dbReference type="NCBI Taxonomy" id="51714"/>
    <lineage>
        <taxon>Eukaryota</taxon>
        <taxon>Viridiplantae</taxon>
        <taxon>Chlorophyta</taxon>
        <taxon>core chlorophytes</taxon>
        <taxon>Chlorophyceae</taxon>
        <taxon>CS clade</taxon>
        <taxon>Chlamydomonadales</taxon>
        <taxon>Volvocaceae</taxon>
        <taxon>Volvox</taxon>
    </lineage>
</organism>
<dbReference type="Proteomes" id="UP001165090">
    <property type="component" value="Unassembled WGS sequence"/>
</dbReference>
<comment type="cofactor">
    <cofactor evidence="1">
        <name>FAD</name>
        <dbReference type="ChEBI" id="CHEBI:57692"/>
    </cofactor>
</comment>
<reference evidence="6 7" key="1">
    <citation type="journal article" date="2023" name="IScience">
        <title>Expanded male sex-determining region conserved during the evolution of homothallism in the green alga Volvox.</title>
        <authorList>
            <person name="Yamamoto K."/>
            <person name="Matsuzaki R."/>
            <person name="Mahakham W."/>
            <person name="Heman W."/>
            <person name="Sekimoto H."/>
            <person name="Kawachi M."/>
            <person name="Minakuchi Y."/>
            <person name="Toyoda A."/>
            <person name="Nozaki H."/>
        </authorList>
    </citation>
    <scope>NUCLEOTIDE SEQUENCE [LARGE SCALE GENOMIC DNA]</scope>
    <source>
        <strain evidence="6 7">NIES-4468</strain>
    </source>
</reference>
<evidence type="ECO:0000256" key="2">
    <source>
        <dbReference type="ARBA" id="ARBA00022630"/>
    </source>
</evidence>
<keyword evidence="3" id="KW-0274">FAD</keyword>
<accession>A0ABQ5SGH0</accession>
<dbReference type="PRINTS" id="PR00368">
    <property type="entry name" value="FADPNR"/>
</dbReference>
<keyword evidence="7" id="KW-1185">Reference proteome</keyword>
<name>A0ABQ5SGH0_9CHLO</name>
<proteinExistence type="predicted"/>
<feature type="non-terminal residue" evidence="6">
    <location>
        <position position="1"/>
    </location>
</feature>
<dbReference type="EMBL" id="BSDZ01000080">
    <property type="protein sequence ID" value="GLI69045.1"/>
    <property type="molecule type" value="Genomic_DNA"/>
</dbReference>
<feature type="compositionally biased region" description="Polar residues" evidence="4">
    <location>
        <begin position="232"/>
        <end position="246"/>
    </location>
</feature>
<evidence type="ECO:0000256" key="1">
    <source>
        <dbReference type="ARBA" id="ARBA00001974"/>
    </source>
</evidence>